<evidence type="ECO:0000313" key="4">
    <source>
        <dbReference type="Proteomes" id="UP000054877"/>
    </source>
</evidence>
<gene>
    <name evidence="3" type="ORF">Lspi_0523</name>
</gene>
<evidence type="ECO:0000313" key="3">
    <source>
        <dbReference type="EMBL" id="KTD65811.1"/>
    </source>
</evidence>
<dbReference type="InterPro" id="IPR013519">
    <property type="entry name" value="Int_alpha_beta-p"/>
</dbReference>
<feature type="transmembrane region" description="Helical" evidence="1">
    <location>
        <begin position="58"/>
        <end position="79"/>
    </location>
</feature>
<keyword evidence="1" id="KW-1133">Transmembrane helix</keyword>
<evidence type="ECO:0000256" key="2">
    <source>
        <dbReference type="SAM" id="SignalP"/>
    </source>
</evidence>
<name>A0A0W0ZA49_LEGSP</name>
<feature type="chain" id="PRO_5006918448" evidence="2">
    <location>
        <begin position="23"/>
        <end position="496"/>
    </location>
</feature>
<dbReference type="Proteomes" id="UP000054877">
    <property type="component" value="Unassembled WGS sequence"/>
</dbReference>
<feature type="signal peptide" evidence="2">
    <location>
        <begin position="1"/>
        <end position="22"/>
    </location>
</feature>
<keyword evidence="1" id="KW-0472">Membrane</keyword>
<keyword evidence="1" id="KW-0812">Transmembrane</keyword>
<organism evidence="3 4">
    <name type="scientific">Legionella spiritensis</name>
    <dbReference type="NCBI Taxonomy" id="452"/>
    <lineage>
        <taxon>Bacteria</taxon>
        <taxon>Pseudomonadati</taxon>
        <taxon>Pseudomonadota</taxon>
        <taxon>Gammaproteobacteria</taxon>
        <taxon>Legionellales</taxon>
        <taxon>Legionellaceae</taxon>
        <taxon>Legionella</taxon>
    </lineage>
</organism>
<dbReference type="PANTHER" id="PTHR36220:SF1">
    <property type="entry name" value="GAMMA TUBULIN COMPLEX COMPONENT C-TERMINAL DOMAIN-CONTAINING PROTEIN"/>
    <property type="match status" value="1"/>
</dbReference>
<feature type="transmembrane region" description="Helical" evidence="1">
    <location>
        <begin position="454"/>
        <end position="472"/>
    </location>
</feature>
<proteinExistence type="predicted"/>
<sequence>MRRYYFGIISLLWLFSSGLAFATGYQQVQTLSPTIPGSPFLQDNFGANMHYNPDSKELFVGAVVGRAAGVVASGVVYVYRKSGQDWTLAQTITTEGLSDHFGAFSIKTIGNWLFIPCIGTPAGPYPGEDITNQDFTGSIRIYHKDVSGQYVFVQALDRTTPGLENLTVIDPAVLTPPSPPPTKDFEQGAAFGLSFDLDEEGDNLLVGAATQQNTDGTGSPLINSGAVYAFKREHNKWVLKQTIQDPEGPVINGSFGGVVKISGHLAAISTSTVFVNMRFDVNSKVFLYEYNDELEKWEHVDTVHGDQTNLLPLFAPTLGGNIMLGDNFGASLAFWNKWLIVGAPFEHMGSGQIKGAAYLYRVKHAGAKKELELEKKIVSDDANALMTGFNVALQGKTALVSDLTHTGPFGQTAQGGILVYKRHGNNWYKDITLFDENGGAFDLFSNGVEVHHNLIFGGTGSTVPVLFLAFFFDPPFLFPPLPLQENKVVIWKRTGH</sequence>
<dbReference type="STRING" id="452.Lspi_0523"/>
<keyword evidence="2" id="KW-0732">Signal</keyword>
<dbReference type="EMBL" id="LNYX01000005">
    <property type="protein sequence ID" value="KTD65811.1"/>
    <property type="molecule type" value="Genomic_DNA"/>
</dbReference>
<dbReference type="PATRIC" id="fig|452.5.peg.578"/>
<dbReference type="PANTHER" id="PTHR36220">
    <property type="entry name" value="UNNAMED PRODUCT"/>
    <property type="match status" value="1"/>
</dbReference>
<dbReference type="AlphaFoldDB" id="A0A0W0ZA49"/>
<dbReference type="SMART" id="SM00191">
    <property type="entry name" value="Int_alpha"/>
    <property type="match status" value="3"/>
</dbReference>
<accession>A0A0W0ZA49</accession>
<dbReference type="OrthoDB" id="9782766at2"/>
<dbReference type="RefSeq" id="WP_058482454.1">
    <property type="nucleotide sequence ID" value="NZ_CAAAII010000003.1"/>
</dbReference>
<keyword evidence="4" id="KW-1185">Reference proteome</keyword>
<dbReference type="InterPro" id="IPR028994">
    <property type="entry name" value="Integrin_alpha_N"/>
</dbReference>
<protein>
    <submittedName>
        <fullName evidence="3">Uncharacterized protein</fullName>
    </submittedName>
</protein>
<evidence type="ECO:0000256" key="1">
    <source>
        <dbReference type="SAM" id="Phobius"/>
    </source>
</evidence>
<reference evidence="3 4" key="1">
    <citation type="submission" date="2015-11" db="EMBL/GenBank/DDBJ databases">
        <title>Genomic analysis of 38 Legionella species identifies large and diverse effector repertoires.</title>
        <authorList>
            <person name="Burstein D."/>
            <person name="Amaro F."/>
            <person name="Zusman T."/>
            <person name="Lifshitz Z."/>
            <person name="Cohen O."/>
            <person name="Gilbert J.A."/>
            <person name="Pupko T."/>
            <person name="Shuman H.A."/>
            <person name="Segal G."/>
        </authorList>
    </citation>
    <scope>NUCLEOTIDE SEQUENCE [LARGE SCALE GENOMIC DNA]</scope>
    <source>
        <strain evidence="3 4">Mt.St.Helens-9</strain>
    </source>
</reference>
<comment type="caution">
    <text evidence="3">The sequence shown here is derived from an EMBL/GenBank/DDBJ whole genome shotgun (WGS) entry which is preliminary data.</text>
</comment>
<dbReference type="Gene3D" id="2.130.10.130">
    <property type="entry name" value="Integrin alpha, N-terminal"/>
    <property type="match status" value="1"/>
</dbReference>